<keyword evidence="2" id="KW-1185">Reference proteome</keyword>
<dbReference type="Proteomes" id="UP001283341">
    <property type="component" value="Unassembled WGS sequence"/>
</dbReference>
<protein>
    <submittedName>
        <fullName evidence="1">Uncharacterized protein</fullName>
    </submittedName>
</protein>
<comment type="caution">
    <text evidence="1">The sequence shown here is derived from an EMBL/GenBank/DDBJ whole genome shotgun (WGS) entry which is preliminary data.</text>
</comment>
<proteinExistence type="predicted"/>
<evidence type="ECO:0000313" key="2">
    <source>
        <dbReference type="Proteomes" id="UP001283341"/>
    </source>
</evidence>
<sequence length="99" mass="11021">MLAYNLPPYTYTYYAYITNVDNAVARGSAYYVYAGVDHVTNNLYVNAGGRKNILWCGNHMWMSTTNGADINRGVCPDCTAQDILCIITYRGLCSSNMGR</sequence>
<dbReference type="AlphaFoldDB" id="A0AAE0ICU0"/>
<organism evidence="1 2">
    <name type="scientific">Apodospora peruviana</name>
    <dbReference type="NCBI Taxonomy" id="516989"/>
    <lineage>
        <taxon>Eukaryota</taxon>
        <taxon>Fungi</taxon>
        <taxon>Dikarya</taxon>
        <taxon>Ascomycota</taxon>
        <taxon>Pezizomycotina</taxon>
        <taxon>Sordariomycetes</taxon>
        <taxon>Sordariomycetidae</taxon>
        <taxon>Sordariales</taxon>
        <taxon>Lasiosphaeriaceae</taxon>
        <taxon>Apodospora</taxon>
    </lineage>
</organism>
<dbReference type="EMBL" id="JAUEDM010000003">
    <property type="protein sequence ID" value="KAK3322676.1"/>
    <property type="molecule type" value="Genomic_DNA"/>
</dbReference>
<accession>A0AAE0ICU0</accession>
<name>A0AAE0ICU0_9PEZI</name>
<reference evidence="1" key="2">
    <citation type="submission" date="2023-06" db="EMBL/GenBank/DDBJ databases">
        <authorList>
            <consortium name="Lawrence Berkeley National Laboratory"/>
            <person name="Haridas S."/>
            <person name="Hensen N."/>
            <person name="Bonometti L."/>
            <person name="Westerberg I."/>
            <person name="Brannstrom I.O."/>
            <person name="Guillou S."/>
            <person name="Cros-Aarteil S."/>
            <person name="Calhoun S."/>
            <person name="Kuo A."/>
            <person name="Mondo S."/>
            <person name="Pangilinan J."/>
            <person name="Riley R."/>
            <person name="Labutti K."/>
            <person name="Andreopoulos B."/>
            <person name="Lipzen A."/>
            <person name="Chen C."/>
            <person name="Yanf M."/>
            <person name="Daum C."/>
            <person name="Ng V."/>
            <person name="Clum A."/>
            <person name="Steindorff A."/>
            <person name="Ohm R."/>
            <person name="Martin F."/>
            <person name="Silar P."/>
            <person name="Natvig D."/>
            <person name="Lalanne C."/>
            <person name="Gautier V."/>
            <person name="Ament-Velasquez S.L."/>
            <person name="Kruys A."/>
            <person name="Hutchinson M.I."/>
            <person name="Powell A.J."/>
            <person name="Barry K."/>
            <person name="Miller A.N."/>
            <person name="Grigoriev I.V."/>
            <person name="Debuchy R."/>
            <person name="Gladieux P."/>
            <person name="Thoren M.H."/>
            <person name="Johannesson H."/>
        </authorList>
    </citation>
    <scope>NUCLEOTIDE SEQUENCE</scope>
    <source>
        <strain evidence="1">CBS 118394</strain>
    </source>
</reference>
<reference evidence="1" key="1">
    <citation type="journal article" date="2023" name="Mol. Phylogenet. Evol.">
        <title>Genome-scale phylogeny and comparative genomics of the fungal order Sordariales.</title>
        <authorList>
            <person name="Hensen N."/>
            <person name="Bonometti L."/>
            <person name="Westerberg I."/>
            <person name="Brannstrom I.O."/>
            <person name="Guillou S."/>
            <person name="Cros-Aarteil S."/>
            <person name="Calhoun S."/>
            <person name="Haridas S."/>
            <person name="Kuo A."/>
            <person name="Mondo S."/>
            <person name="Pangilinan J."/>
            <person name="Riley R."/>
            <person name="LaButti K."/>
            <person name="Andreopoulos B."/>
            <person name="Lipzen A."/>
            <person name="Chen C."/>
            <person name="Yan M."/>
            <person name="Daum C."/>
            <person name="Ng V."/>
            <person name="Clum A."/>
            <person name="Steindorff A."/>
            <person name="Ohm R.A."/>
            <person name="Martin F."/>
            <person name="Silar P."/>
            <person name="Natvig D.O."/>
            <person name="Lalanne C."/>
            <person name="Gautier V."/>
            <person name="Ament-Velasquez S.L."/>
            <person name="Kruys A."/>
            <person name="Hutchinson M.I."/>
            <person name="Powell A.J."/>
            <person name="Barry K."/>
            <person name="Miller A.N."/>
            <person name="Grigoriev I.V."/>
            <person name="Debuchy R."/>
            <person name="Gladieux P."/>
            <person name="Hiltunen Thoren M."/>
            <person name="Johannesson H."/>
        </authorList>
    </citation>
    <scope>NUCLEOTIDE SEQUENCE</scope>
    <source>
        <strain evidence="1">CBS 118394</strain>
    </source>
</reference>
<gene>
    <name evidence="1" type="ORF">B0H66DRAFT_554933</name>
</gene>
<evidence type="ECO:0000313" key="1">
    <source>
        <dbReference type="EMBL" id="KAK3322676.1"/>
    </source>
</evidence>